<dbReference type="SUPFAM" id="SSF144232">
    <property type="entry name" value="HIT/MYND zinc finger-like"/>
    <property type="match status" value="1"/>
</dbReference>
<dbReference type="Proteomes" id="UP000767238">
    <property type="component" value="Unassembled WGS sequence"/>
</dbReference>
<evidence type="ECO:0000256" key="5">
    <source>
        <dbReference type="SAM" id="MobiDB-lite"/>
    </source>
</evidence>
<dbReference type="PROSITE" id="PS50865">
    <property type="entry name" value="ZF_MYND_2"/>
    <property type="match status" value="1"/>
</dbReference>
<accession>A0A9P8GL08</accession>
<protein>
    <recommendedName>
        <fullName evidence="6">MYND-type domain-containing protein</fullName>
    </recommendedName>
</protein>
<feature type="domain" description="MYND-type" evidence="6">
    <location>
        <begin position="11"/>
        <end position="47"/>
    </location>
</feature>
<reference evidence="7" key="1">
    <citation type="journal article" date="2021" name="J Fungi (Basel)">
        <title>Virulence traits and population genomics of the black yeast Aureobasidium melanogenum.</title>
        <authorList>
            <person name="Cernosa A."/>
            <person name="Sun X."/>
            <person name="Gostincar C."/>
            <person name="Fang C."/>
            <person name="Gunde-Cimerman N."/>
            <person name="Song Z."/>
        </authorList>
    </citation>
    <scope>NUCLEOTIDE SEQUENCE</scope>
    <source>
        <strain evidence="7">EXF-8016</strain>
    </source>
</reference>
<dbReference type="EMBL" id="JAHFYH010000013">
    <property type="protein sequence ID" value="KAH0226081.1"/>
    <property type="molecule type" value="Genomic_DNA"/>
</dbReference>
<reference evidence="7" key="2">
    <citation type="submission" date="2021-08" db="EMBL/GenBank/DDBJ databases">
        <authorList>
            <person name="Gostincar C."/>
            <person name="Sun X."/>
            <person name="Song Z."/>
            <person name="Gunde-Cimerman N."/>
        </authorList>
    </citation>
    <scope>NUCLEOTIDE SEQUENCE</scope>
    <source>
        <strain evidence="7">EXF-8016</strain>
    </source>
</reference>
<sequence length="432" mass="48097">MASLQTKRCASGSCSKDGTLHCAKCKVTFYCSKDCQKDHWAKHKKHCSAHKPMPEGTLEFLKLNRETRNKVYEDLLVARYTPSQQAEYELLTNATGDRLGIRNSLDQLEEHLMISPGSPLWGVNGYQPLVDARGLLNANKQINEELTHTLFTRNIFLIPVGEGFRYQITGQLFSLKLHPSSLAQIKHLVISVSAQWDIKHPRHSNGVAALKHNFNHIVKSLNMLGNTLESLKIRFISCFHGRVEEMRGDIDPLLTQRTARPVKIMCMDNTVFTFTHENVRRFYTSGFDLGDAFEKLNIPVKHFEAYGDLPGEVIERLNRKFGVVAAAGATPDNNNDGGAAPAPSVPATSTPPSSAAASAKPAAPHRDPTGQSRNNLAEIVKGMVDKNPGDKKMAELAEQLTHMPIRSREVNAMLFAPPTPEELEMIRRETKE</sequence>
<dbReference type="AlphaFoldDB" id="A0A9P8GL08"/>
<dbReference type="InterPro" id="IPR002893">
    <property type="entry name" value="Znf_MYND"/>
</dbReference>
<feature type="non-terminal residue" evidence="7">
    <location>
        <position position="1"/>
    </location>
</feature>
<evidence type="ECO:0000256" key="2">
    <source>
        <dbReference type="ARBA" id="ARBA00022771"/>
    </source>
</evidence>
<keyword evidence="3" id="KW-0862">Zinc</keyword>
<name>A0A9P8GL08_AURME</name>
<evidence type="ECO:0000256" key="4">
    <source>
        <dbReference type="PROSITE-ProRule" id="PRU00134"/>
    </source>
</evidence>
<dbReference type="Gene3D" id="6.10.140.2220">
    <property type="match status" value="1"/>
</dbReference>
<keyword evidence="1" id="KW-0479">Metal-binding</keyword>
<proteinExistence type="predicted"/>
<comment type="caution">
    <text evidence="7">The sequence shown here is derived from an EMBL/GenBank/DDBJ whole genome shotgun (WGS) entry which is preliminary data.</text>
</comment>
<evidence type="ECO:0000313" key="7">
    <source>
        <dbReference type="EMBL" id="KAH0226081.1"/>
    </source>
</evidence>
<feature type="compositionally biased region" description="Low complexity" evidence="5">
    <location>
        <begin position="339"/>
        <end position="362"/>
    </location>
</feature>
<feature type="region of interest" description="Disordered" evidence="5">
    <location>
        <begin position="329"/>
        <end position="374"/>
    </location>
</feature>
<keyword evidence="2 4" id="KW-0863">Zinc-finger</keyword>
<evidence type="ECO:0000256" key="1">
    <source>
        <dbReference type="ARBA" id="ARBA00022723"/>
    </source>
</evidence>
<evidence type="ECO:0000313" key="8">
    <source>
        <dbReference type="Proteomes" id="UP000767238"/>
    </source>
</evidence>
<dbReference type="OrthoDB" id="437457at2759"/>
<evidence type="ECO:0000256" key="3">
    <source>
        <dbReference type="ARBA" id="ARBA00022833"/>
    </source>
</evidence>
<dbReference type="GO" id="GO:0008270">
    <property type="term" value="F:zinc ion binding"/>
    <property type="evidence" value="ECO:0007669"/>
    <property type="project" value="UniProtKB-KW"/>
</dbReference>
<gene>
    <name evidence="7" type="ORF">KCV03_g2768</name>
</gene>
<evidence type="ECO:0000259" key="6">
    <source>
        <dbReference type="PROSITE" id="PS50865"/>
    </source>
</evidence>
<organism evidence="7 8">
    <name type="scientific">Aureobasidium melanogenum</name>
    <name type="common">Aureobasidium pullulans var. melanogenum</name>
    <dbReference type="NCBI Taxonomy" id="46634"/>
    <lineage>
        <taxon>Eukaryota</taxon>
        <taxon>Fungi</taxon>
        <taxon>Dikarya</taxon>
        <taxon>Ascomycota</taxon>
        <taxon>Pezizomycotina</taxon>
        <taxon>Dothideomycetes</taxon>
        <taxon>Dothideomycetidae</taxon>
        <taxon>Dothideales</taxon>
        <taxon>Saccotheciaceae</taxon>
        <taxon>Aureobasidium</taxon>
    </lineage>
</organism>
<dbReference type="Pfam" id="PF01753">
    <property type="entry name" value="zf-MYND"/>
    <property type="match status" value="1"/>
</dbReference>